<proteinExistence type="predicted"/>
<name>A0A5A9W4B4_9GAMM</name>
<keyword evidence="3" id="KW-1185">Reference proteome</keyword>
<evidence type="ECO:0000313" key="3">
    <source>
        <dbReference type="Proteomes" id="UP000325302"/>
    </source>
</evidence>
<dbReference type="EMBL" id="SMRS01000003">
    <property type="protein sequence ID" value="KAA0875353.1"/>
    <property type="molecule type" value="Genomic_DNA"/>
</dbReference>
<comment type="caution">
    <text evidence="2">The sequence shown here is derived from an EMBL/GenBank/DDBJ whole genome shotgun (WGS) entry which is preliminary data.</text>
</comment>
<reference evidence="2 3" key="1">
    <citation type="submission" date="2019-03" db="EMBL/GenBank/DDBJ databases">
        <title>Nitrincola sp. nov. isolated from an Indian soda lake.</title>
        <authorList>
            <person name="Joshi A."/>
            <person name="Thite S.V."/>
            <person name="Joseph N."/>
            <person name="Dhotre D."/>
            <person name="Moorthy M."/>
            <person name="Shouche Y.S."/>
        </authorList>
    </citation>
    <scope>NUCLEOTIDE SEQUENCE [LARGE SCALE GENOMIC DNA]</scope>
    <source>
        <strain evidence="2 3">MEB193</strain>
    </source>
</reference>
<keyword evidence="1" id="KW-0732">Signal</keyword>
<sequence length="273" mass="30271">MKKIKMLALASGLSLSLLGVQVSAHPMWMLPSEFNVSTEEGHWVTVDATASHGVFGFDKAIPVDQVAIFRPGGERQRMGSYFKGQRRSVFDFELTEQGTYKVELAMSPRYMTSYNIGGRDTQRRVMGNKVEVASQIPKEAREIQTTMMQNIAAFYVTQKAPTREVLELKGQGFELDAITHPSDLVVGEEAELRFLFNGAPVVGLHAEWVPGGTAFRSSRLQQDLTTDKDGRIRFTPEHSGPHLLSINMRQEGDGVLADQVAVNYLLSVEVAPQ</sequence>
<protein>
    <submittedName>
        <fullName evidence="2">DUF4198 domain-containing protein</fullName>
    </submittedName>
</protein>
<evidence type="ECO:0000256" key="1">
    <source>
        <dbReference type="SAM" id="SignalP"/>
    </source>
</evidence>
<dbReference type="AlphaFoldDB" id="A0A5A9W4B4"/>
<accession>A0A5A9W4B4</accession>
<dbReference type="Proteomes" id="UP000325302">
    <property type="component" value="Unassembled WGS sequence"/>
</dbReference>
<feature type="signal peptide" evidence="1">
    <location>
        <begin position="1"/>
        <end position="24"/>
    </location>
</feature>
<dbReference type="Pfam" id="PF10670">
    <property type="entry name" value="DUF4198"/>
    <property type="match status" value="1"/>
</dbReference>
<dbReference type="OrthoDB" id="5943at2"/>
<evidence type="ECO:0000313" key="2">
    <source>
        <dbReference type="EMBL" id="KAA0875353.1"/>
    </source>
</evidence>
<feature type="chain" id="PRO_5022884047" evidence="1">
    <location>
        <begin position="25"/>
        <end position="273"/>
    </location>
</feature>
<dbReference type="RefSeq" id="WP_149390361.1">
    <property type="nucleotide sequence ID" value="NZ_SMRS01000003.1"/>
</dbReference>
<gene>
    <name evidence="2" type="ORF">E1H14_05015</name>
</gene>
<dbReference type="InterPro" id="IPR019613">
    <property type="entry name" value="DUF4198"/>
</dbReference>
<organism evidence="2 3">
    <name type="scientific">Nitrincola tapanii</name>
    <dbReference type="NCBI Taxonomy" id="1708751"/>
    <lineage>
        <taxon>Bacteria</taxon>
        <taxon>Pseudomonadati</taxon>
        <taxon>Pseudomonadota</taxon>
        <taxon>Gammaproteobacteria</taxon>
        <taxon>Oceanospirillales</taxon>
        <taxon>Oceanospirillaceae</taxon>
        <taxon>Nitrincola</taxon>
    </lineage>
</organism>